<dbReference type="Pfam" id="PF07238">
    <property type="entry name" value="PilZ"/>
    <property type="match status" value="2"/>
</dbReference>
<dbReference type="AlphaFoldDB" id="A0A1Y6F210"/>
<keyword evidence="4" id="KW-1185">Reference proteome</keyword>
<gene>
    <name evidence="3" type="ORF">SAMN06297468_1141</name>
</gene>
<feature type="region of interest" description="Disordered" evidence="1">
    <location>
        <begin position="1"/>
        <end position="26"/>
    </location>
</feature>
<proteinExistence type="predicted"/>
<sequence length="216" mass="23787">MPAGASRMMEDAASFPPVVSGEADSPEQRAAPRMALLIRTAKLVSAQGEFVCVLRDVSATGISVRLFHRLPSCDAFTLELQSGMAFEVKKVRENDHEAGFQFAAPVELETIIKETGRFPKRGLRMHICFPVVLATRQDRKTGTILNLSQQGARLESDALLSIDQTIALEGPDLGEIRAKVRWRKGREYGLVFDDTFSLQNFASLAARLQCPALLRA</sequence>
<dbReference type="RefSeq" id="WP_234989970.1">
    <property type="nucleotide sequence ID" value="NZ_FXWG01000002.1"/>
</dbReference>
<dbReference type="GO" id="GO:0035438">
    <property type="term" value="F:cyclic-di-GMP binding"/>
    <property type="evidence" value="ECO:0007669"/>
    <property type="project" value="InterPro"/>
</dbReference>
<dbReference type="Gene3D" id="2.40.10.220">
    <property type="entry name" value="predicted glycosyltransferase like domains"/>
    <property type="match status" value="1"/>
</dbReference>
<evidence type="ECO:0000256" key="1">
    <source>
        <dbReference type="SAM" id="MobiDB-lite"/>
    </source>
</evidence>
<dbReference type="SUPFAM" id="SSF141371">
    <property type="entry name" value="PilZ domain-like"/>
    <property type="match status" value="2"/>
</dbReference>
<evidence type="ECO:0000259" key="2">
    <source>
        <dbReference type="Pfam" id="PF07238"/>
    </source>
</evidence>
<feature type="domain" description="PilZ" evidence="2">
    <location>
        <begin position="27"/>
        <end position="109"/>
    </location>
</feature>
<dbReference type="InterPro" id="IPR009875">
    <property type="entry name" value="PilZ_domain"/>
</dbReference>
<accession>A0A1Y6F210</accession>
<name>A0A1Y6F210_9SPHN</name>
<evidence type="ECO:0000313" key="3">
    <source>
        <dbReference type="EMBL" id="SMQ68867.1"/>
    </source>
</evidence>
<feature type="domain" description="PilZ" evidence="2">
    <location>
        <begin position="124"/>
        <end position="199"/>
    </location>
</feature>
<reference evidence="4" key="1">
    <citation type="submission" date="2017-04" db="EMBL/GenBank/DDBJ databases">
        <authorList>
            <person name="Varghese N."/>
            <person name="Submissions S."/>
        </authorList>
    </citation>
    <scope>NUCLEOTIDE SEQUENCE [LARGE SCALE GENOMIC DNA]</scope>
</reference>
<dbReference type="EMBL" id="FXWG01000002">
    <property type="protein sequence ID" value="SMQ68867.1"/>
    <property type="molecule type" value="Genomic_DNA"/>
</dbReference>
<evidence type="ECO:0000313" key="4">
    <source>
        <dbReference type="Proteomes" id="UP000194420"/>
    </source>
</evidence>
<organism evidence="3 4">
    <name type="scientific">Altererythrobacter xiamenensis</name>
    <dbReference type="NCBI Taxonomy" id="1316679"/>
    <lineage>
        <taxon>Bacteria</taxon>
        <taxon>Pseudomonadati</taxon>
        <taxon>Pseudomonadota</taxon>
        <taxon>Alphaproteobacteria</taxon>
        <taxon>Sphingomonadales</taxon>
        <taxon>Erythrobacteraceae</taxon>
        <taxon>Altererythrobacter</taxon>
    </lineage>
</organism>
<protein>
    <submittedName>
        <fullName evidence="3">PilZ domain-containing protein</fullName>
    </submittedName>
</protein>
<dbReference type="Proteomes" id="UP000194420">
    <property type="component" value="Unassembled WGS sequence"/>
</dbReference>